<dbReference type="PIRSF" id="PIRSF000446">
    <property type="entry name" value="Mct"/>
    <property type="match status" value="1"/>
</dbReference>
<dbReference type="SUPFAM" id="SSF55048">
    <property type="entry name" value="Probable ACP-binding domain of malonyl-CoA ACP transacylase"/>
    <property type="match status" value="1"/>
</dbReference>
<evidence type="ECO:0000256" key="3">
    <source>
        <dbReference type="ARBA" id="ARBA00048462"/>
    </source>
</evidence>
<organism evidence="7 8">
    <name type="scientific">Paucilactobacillus hokkaidonensis JCM 18461</name>
    <dbReference type="NCBI Taxonomy" id="1291742"/>
    <lineage>
        <taxon>Bacteria</taxon>
        <taxon>Bacillati</taxon>
        <taxon>Bacillota</taxon>
        <taxon>Bacilli</taxon>
        <taxon>Lactobacillales</taxon>
        <taxon>Lactobacillaceae</taxon>
        <taxon>Paucilactobacillus</taxon>
    </lineage>
</organism>
<feature type="active site" evidence="5">
    <location>
        <position position="85"/>
    </location>
</feature>
<dbReference type="SUPFAM" id="SSF52151">
    <property type="entry name" value="FabD/lysophospholipase-like"/>
    <property type="match status" value="1"/>
</dbReference>
<dbReference type="EC" id="2.3.1.39" evidence="4"/>
<dbReference type="InterPro" id="IPR024925">
    <property type="entry name" value="Malonyl_CoA-ACP_transAc"/>
</dbReference>
<dbReference type="Gene3D" id="3.30.70.250">
    <property type="entry name" value="Malonyl-CoA ACP transacylase, ACP-binding"/>
    <property type="match status" value="1"/>
</dbReference>
<feature type="domain" description="Malonyl-CoA:ACP transacylase (MAT)" evidence="6">
    <location>
        <begin position="7"/>
        <end position="297"/>
    </location>
</feature>
<dbReference type="RefSeq" id="WP_041095673.1">
    <property type="nucleotide sequence ID" value="NZ_AP014681.1"/>
</dbReference>
<evidence type="ECO:0000259" key="6">
    <source>
        <dbReference type="SMART" id="SM00827"/>
    </source>
</evidence>
<protein>
    <recommendedName>
        <fullName evidence="4">Malonyl CoA-acyl carrier protein transacylase</fullName>
        <ecNumber evidence="4">2.3.1.39</ecNumber>
    </recommendedName>
</protein>
<keyword evidence="7" id="KW-0614">Plasmid</keyword>
<dbReference type="EMBL" id="AP014681">
    <property type="protein sequence ID" value="BAP86830.1"/>
    <property type="molecule type" value="Genomic_DNA"/>
</dbReference>
<dbReference type="Pfam" id="PF00698">
    <property type="entry name" value="Acyl_transf_1"/>
    <property type="match status" value="1"/>
</dbReference>
<feature type="active site" evidence="5">
    <location>
        <position position="190"/>
    </location>
</feature>
<proteinExistence type="inferred from homology"/>
<dbReference type="InterPro" id="IPR016036">
    <property type="entry name" value="Malonyl_transacylase_ACP-bd"/>
</dbReference>
<geneLocation type="plasmid" evidence="8">
    <name>pLOOC260-1 DNA</name>
</geneLocation>
<reference evidence="7 8" key="1">
    <citation type="submission" date="2014-11" db="EMBL/GenBank/DDBJ databases">
        <title>Complete genome sequence and analysis of Lactobacillus hokkaidonensis LOOC260T.</title>
        <authorList>
            <person name="Tanizawa Y."/>
            <person name="Tohno M."/>
            <person name="Kaminuma E."/>
            <person name="Nakamura Y."/>
            <person name="Arita M."/>
        </authorList>
    </citation>
    <scope>NUCLEOTIDE SEQUENCE [LARGE SCALE GENOMIC DNA]</scope>
    <source>
        <strain evidence="7 8">LOOC260</strain>
        <plasmid evidence="8">pLOOC260-1 DNA</plasmid>
    </source>
</reference>
<keyword evidence="2 4" id="KW-0012">Acyltransferase</keyword>
<evidence type="ECO:0000256" key="2">
    <source>
        <dbReference type="ARBA" id="ARBA00023315"/>
    </source>
</evidence>
<keyword evidence="1 4" id="KW-0808">Transferase</keyword>
<dbReference type="HOGENOM" id="CLU_030558_1_1_9"/>
<dbReference type="Proteomes" id="UP000031620">
    <property type="component" value="Plasmid pLOOC260-1"/>
</dbReference>
<dbReference type="GO" id="GO:0004314">
    <property type="term" value="F:[acyl-carrier-protein] S-malonyltransferase activity"/>
    <property type="evidence" value="ECO:0007669"/>
    <property type="project" value="UniProtKB-EC"/>
</dbReference>
<name>A0A0A1GXL8_9LACO</name>
<dbReference type="InterPro" id="IPR050858">
    <property type="entry name" value="Mal-CoA-ACP_Trans/PKS_FabD"/>
</dbReference>
<evidence type="ECO:0000256" key="5">
    <source>
        <dbReference type="PIRSR" id="PIRSR000446-1"/>
    </source>
</evidence>
<dbReference type="KEGG" id="lho:LOOC260_200560"/>
<comment type="catalytic activity">
    <reaction evidence="3 4">
        <text>holo-[ACP] + malonyl-CoA = malonyl-[ACP] + CoA</text>
        <dbReference type="Rhea" id="RHEA:41792"/>
        <dbReference type="Rhea" id="RHEA-COMP:9623"/>
        <dbReference type="Rhea" id="RHEA-COMP:9685"/>
        <dbReference type="ChEBI" id="CHEBI:57287"/>
        <dbReference type="ChEBI" id="CHEBI:57384"/>
        <dbReference type="ChEBI" id="CHEBI:64479"/>
        <dbReference type="ChEBI" id="CHEBI:78449"/>
        <dbReference type="EC" id="2.3.1.39"/>
    </reaction>
</comment>
<evidence type="ECO:0000256" key="1">
    <source>
        <dbReference type="ARBA" id="ARBA00022679"/>
    </source>
</evidence>
<evidence type="ECO:0000313" key="7">
    <source>
        <dbReference type="EMBL" id="BAP86830.1"/>
    </source>
</evidence>
<evidence type="ECO:0000313" key="8">
    <source>
        <dbReference type="Proteomes" id="UP000031620"/>
    </source>
</evidence>
<comment type="similarity">
    <text evidence="4">Belongs to the fabD family.</text>
</comment>
<accession>A0A0A1GXL8</accession>
<dbReference type="PANTHER" id="PTHR42681:SF1">
    <property type="entry name" value="MALONYL-COA-ACYL CARRIER PROTEIN TRANSACYLASE, MITOCHONDRIAL"/>
    <property type="match status" value="1"/>
</dbReference>
<dbReference type="InterPro" id="IPR014043">
    <property type="entry name" value="Acyl_transferase_dom"/>
</dbReference>
<evidence type="ECO:0000256" key="4">
    <source>
        <dbReference type="PIRNR" id="PIRNR000446"/>
    </source>
</evidence>
<dbReference type="GO" id="GO:0006633">
    <property type="term" value="P:fatty acid biosynthetic process"/>
    <property type="evidence" value="ECO:0007669"/>
    <property type="project" value="TreeGrafter"/>
</dbReference>
<sequence>MAKTAYLFAGQGAQTLGMGQDLYREEPSYRQTVTQASDILGINLADPEVAAAPENTQVAILTMSYGIWRLIAPTAATPVGLVGLSLGEYSALVAAGSLSFEDGLRLVADRSRYMAAAGHETPGKMAAVLTDQQTIVQELCDKIDGVYIANYNTLNQLVVGGTPEAVKQLKQALKDHKIRVVPLKVAVSSHTPLMASASEKLGQRLETVAFTAPKWPVWSNTTGQPFAVEHLAATLVDQLVAPTHFYDDFRGLTAAGADQFVEIGPGHVLSGFAKQIAPAAKRYQINDMTTLNAVRSELGW</sequence>
<dbReference type="SMART" id="SM00827">
    <property type="entry name" value="PKS_AT"/>
    <property type="match status" value="1"/>
</dbReference>
<dbReference type="InterPro" id="IPR016035">
    <property type="entry name" value="Acyl_Trfase/lysoPLipase"/>
</dbReference>
<dbReference type="InterPro" id="IPR001227">
    <property type="entry name" value="Ac_transferase_dom_sf"/>
</dbReference>
<dbReference type="Gene3D" id="3.40.366.10">
    <property type="entry name" value="Malonyl-Coenzyme A Acyl Carrier Protein, domain 2"/>
    <property type="match status" value="1"/>
</dbReference>
<dbReference type="PANTHER" id="PTHR42681">
    <property type="entry name" value="MALONYL-COA-ACYL CARRIER PROTEIN TRANSACYLASE, MITOCHONDRIAL"/>
    <property type="match status" value="1"/>
</dbReference>
<gene>
    <name evidence="7" type="primary">fabD</name>
    <name evidence="7" type="ORF">LOOC260_200560</name>
</gene>
<dbReference type="GO" id="GO:0005829">
    <property type="term" value="C:cytosol"/>
    <property type="evidence" value="ECO:0007669"/>
    <property type="project" value="TreeGrafter"/>
</dbReference>
<dbReference type="AlphaFoldDB" id="A0A0A1GXL8"/>